<accession>A0A563E8W3</accession>
<gene>
    <name evidence="11" type="ORF">FGL98_02445</name>
</gene>
<evidence type="ECO:0000313" key="11">
    <source>
        <dbReference type="EMBL" id="TWP38662.1"/>
    </source>
</evidence>
<feature type="transmembrane region" description="Helical" evidence="9">
    <location>
        <begin position="528"/>
        <end position="546"/>
    </location>
</feature>
<name>A0A563E8W3_9MICO</name>
<dbReference type="InterPro" id="IPR038731">
    <property type="entry name" value="RgtA/B/C-like"/>
</dbReference>
<dbReference type="PANTHER" id="PTHR33908">
    <property type="entry name" value="MANNOSYLTRANSFERASE YKCB-RELATED"/>
    <property type="match status" value="1"/>
</dbReference>
<feature type="transmembrane region" description="Helical" evidence="9">
    <location>
        <begin position="441"/>
        <end position="464"/>
    </location>
</feature>
<feature type="region of interest" description="Disordered" evidence="8">
    <location>
        <begin position="1"/>
        <end position="30"/>
    </location>
</feature>
<feature type="compositionally biased region" description="Low complexity" evidence="8">
    <location>
        <begin position="1"/>
        <end position="11"/>
    </location>
</feature>
<feature type="transmembrane region" description="Helical" evidence="9">
    <location>
        <begin position="282"/>
        <end position="299"/>
    </location>
</feature>
<feature type="transmembrane region" description="Helical" evidence="9">
    <location>
        <begin position="305"/>
        <end position="323"/>
    </location>
</feature>
<dbReference type="GO" id="GO:0005886">
    <property type="term" value="C:plasma membrane"/>
    <property type="evidence" value="ECO:0007669"/>
    <property type="project" value="UniProtKB-SubCell"/>
</dbReference>
<evidence type="ECO:0000256" key="3">
    <source>
        <dbReference type="ARBA" id="ARBA00022676"/>
    </source>
</evidence>
<keyword evidence="5 9" id="KW-0812">Transmembrane</keyword>
<evidence type="ECO:0000256" key="5">
    <source>
        <dbReference type="ARBA" id="ARBA00022692"/>
    </source>
</evidence>
<keyword evidence="2" id="KW-1003">Cell membrane</keyword>
<feature type="transmembrane region" description="Helical" evidence="9">
    <location>
        <begin position="499"/>
        <end position="516"/>
    </location>
</feature>
<dbReference type="GO" id="GO:0009103">
    <property type="term" value="P:lipopolysaccharide biosynthetic process"/>
    <property type="evidence" value="ECO:0007669"/>
    <property type="project" value="UniProtKB-ARBA"/>
</dbReference>
<keyword evidence="12" id="KW-1185">Reference proteome</keyword>
<dbReference type="EMBL" id="VCQV01000002">
    <property type="protein sequence ID" value="TWP38662.1"/>
    <property type="molecule type" value="Genomic_DNA"/>
</dbReference>
<evidence type="ECO:0000313" key="12">
    <source>
        <dbReference type="Proteomes" id="UP000320244"/>
    </source>
</evidence>
<reference evidence="11 12" key="2">
    <citation type="submission" date="2019-08" db="EMBL/GenBank/DDBJ databases">
        <title>Jejuicoccus antrihumi gen. nov., sp. nov., a new member of the family Dermacoccaceae isolated from a cave.</title>
        <authorList>
            <person name="Schumann P."/>
            <person name="Kim I.S."/>
        </authorList>
    </citation>
    <scope>NUCLEOTIDE SEQUENCE [LARGE SCALE GENOMIC DNA]</scope>
    <source>
        <strain evidence="11 12">C5-26</strain>
    </source>
</reference>
<feature type="transmembrane region" description="Helical" evidence="9">
    <location>
        <begin position="355"/>
        <end position="388"/>
    </location>
</feature>
<feature type="region of interest" description="Disordered" evidence="8">
    <location>
        <begin position="62"/>
        <end position="93"/>
    </location>
</feature>
<evidence type="ECO:0000256" key="7">
    <source>
        <dbReference type="ARBA" id="ARBA00023136"/>
    </source>
</evidence>
<keyword evidence="7 9" id="KW-0472">Membrane</keyword>
<proteinExistence type="predicted"/>
<feature type="domain" description="Glycosyltransferase RgtA/B/C/D-like" evidence="10">
    <location>
        <begin position="265"/>
        <end position="415"/>
    </location>
</feature>
<evidence type="ECO:0000256" key="9">
    <source>
        <dbReference type="SAM" id="Phobius"/>
    </source>
</evidence>
<dbReference type="PANTHER" id="PTHR33908:SF11">
    <property type="entry name" value="MEMBRANE PROTEIN"/>
    <property type="match status" value="1"/>
</dbReference>
<sequence>MRLKGTPPTVRRTPRRRCRRPTRMPTPQCPSTCCPSPRRSTCCDCALRAVPHWATYLSAAPGGSVCSPTRPRRRQPADCSSRPAGTRFNSALPWTPRLGRRPGWCRSGWTGLWSTPCPTPPPTPAAHLWGRCRSARPRPAAVTTSCSTMRPSPPTGLALPEGRGQRMVTSLVDEPTRTRTSVSRLMIRARRHLPAGVAASRDPVASGLLALALVVGSALRFTALGSVGLNSDEAVYAAQAGSLAGNPHFSSLFPIVRAHPLLFQMLLSPLYRHGVPDVPGRYVAAAFGVGTLALTYLLGRILFNARVGALAALLLAVMPYHVVLSRQIMLDGPMTFFATGALVCVAIAARRRDGLWLLAAGALLGLAALSKEPAIILLGSGFAFVALTSRIRRSLRYSTAGAGLAIALILAYPLLTAISGGSRGGQSYLAWQLAREPNHTLTFYFTAVGAAMGFVLLAVAGLGLMIFHRRWSWRETLLASWLVVPFVYFEAWPTKGFSYLLPLAPVVAVLAAVALVRLAGDGHWWRRALVAGLAGACVISLLVPSMDGIVSPTTSGLAGAGGIPGGREAGRWVANHAPPGAQFMTIGPSMANIIQYYGGRRSDGLSVSPNPLHRNPSYTPIANADLALRRGQYQYIVWDTYSARRSTHFSGRALDLVRRFHGVPVDVERDSQGHRLIVIYQVSS</sequence>
<dbReference type="GO" id="GO:0016763">
    <property type="term" value="F:pentosyltransferase activity"/>
    <property type="evidence" value="ECO:0007669"/>
    <property type="project" value="TreeGrafter"/>
</dbReference>
<evidence type="ECO:0000259" key="10">
    <source>
        <dbReference type="Pfam" id="PF13231"/>
    </source>
</evidence>
<evidence type="ECO:0000256" key="2">
    <source>
        <dbReference type="ARBA" id="ARBA00022475"/>
    </source>
</evidence>
<keyword evidence="3" id="KW-0328">Glycosyltransferase</keyword>
<reference evidence="11 12" key="1">
    <citation type="submission" date="2019-05" db="EMBL/GenBank/DDBJ databases">
        <authorList>
            <person name="Lee S.D."/>
        </authorList>
    </citation>
    <scope>NUCLEOTIDE SEQUENCE [LARGE SCALE GENOMIC DNA]</scope>
    <source>
        <strain evidence="11 12">C5-26</strain>
    </source>
</reference>
<feature type="transmembrane region" description="Helical" evidence="9">
    <location>
        <begin position="476"/>
        <end position="493"/>
    </location>
</feature>
<dbReference type="InterPro" id="IPR050297">
    <property type="entry name" value="LipidA_mod_glycosyltrf_83"/>
</dbReference>
<organism evidence="11 12">
    <name type="scientific">Leekyejoonella antrihumi</name>
    <dbReference type="NCBI Taxonomy" id="1660198"/>
    <lineage>
        <taxon>Bacteria</taxon>
        <taxon>Bacillati</taxon>
        <taxon>Actinomycetota</taxon>
        <taxon>Actinomycetes</taxon>
        <taxon>Micrococcales</taxon>
        <taxon>Dermacoccaceae</taxon>
        <taxon>Leekyejoonella</taxon>
    </lineage>
</organism>
<dbReference type="Pfam" id="PF13231">
    <property type="entry name" value="PMT_2"/>
    <property type="match status" value="1"/>
</dbReference>
<evidence type="ECO:0000256" key="6">
    <source>
        <dbReference type="ARBA" id="ARBA00022989"/>
    </source>
</evidence>
<comment type="caution">
    <text evidence="11">The sequence shown here is derived from an EMBL/GenBank/DDBJ whole genome shotgun (WGS) entry which is preliminary data.</text>
</comment>
<keyword evidence="6 9" id="KW-1133">Transmembrane helix</keyword>
<dbReference type="OrthoDB" id="3651658at2"/>
<dbReference type="AlphaFoldDB" id="A0A563E8W3"/>
<feature type="transmembrane region" description="Helical" evidence="9">
    <location>
        <begin position="400"/>
        <end position="421"/>
    </location>
</feature>
<keyword evidence="4 11" id="KW-0808">Transferase</keyword>
<comment type="subcellular location">
    <subcellularLocation>
        <location evidence="1">Cell membrane</location>
        <topology evidence="1">Multi-pass membrane protein</topology>
    </subcellularLocation>
</comment>
<protein>
    <submittedName>
        <fullName evidence="11">Phospholipid carrier-dependent glycosyltransferase</fullName>
    </submittedName>
</protein>
<dbReference type="Proteomes" id="UP000320244">
    <property type="component" value="Unassembled WGS sequence"/>
</dbReference>
<evidence type="ECO:0000256" key="1">
    <source>
        <dbReference type="ARBA" id="ARBA00004651"/>
    </source>
</evidence>
<evidence type="ECO:0000256" key="8">
    <source>
        <dbReference type="SAM" id="MobiDB-lite"/>
    </source>
</evidence>
<evidence type="ECO:0000256" key="4">
    <source>
        <dbReference type="ARBA" id="ARBA00022679"/>
    </source>
</evidence>
<feature type="compositionally biased region" description="Basic residues" evidence="8">
    <location>
        <begin position="12"/>
        <end position="22"/>
    </location>
</feature>